<dbReference type="AlphaFoldDB" id="A0A7R9FTZ8"/>
<feature type="non-terminal residue" evidence="2">
    <location>
        <position position="67"/>
    </location>
</feature>
<evidence type="ECO:0000313" key="3">
    <source>
        <dbReference type="Proteomes" id="UP000677054"/>
    </source>
</evidence>
<sequence>TKVQEMKRVVEAERAEKARQESLERASLLRKLEGQDRLVAKLKDAMNEAQSELYEMKSKDEERSRAQ</sequence>
<protein>
    <submittedName>
        <fullName evidence="2">Uncharacterized protein</fullName>
    </submittedName>
</protein>
<name>A0A7R9FTZ8_9CRUS</name>
<feature type="region of interest" description="Disordered" evidence="1">
    <location>
        <begin position="1"/>
        <end position="23"/>
    </location>
</feature>
<evidence type="ECO:0000256" key="1">
    <source>
        <dbReference type="SAM" id="MobiDB-lite"/>
    </source>
</evidence>
<dbReference type="EMBL" id="LR916282">
    <property type="protein sequence ID" value="CAD7255074.1"/>
    <property type="molecule type" value="Genomic_DNA"/>
</dbReference>
<proteinExistence type="predicted"/>
<dbReference type="EMBL" id="CAJPEV010016764">
    <property type="protein sequence ID" value="CAG0907418.1"/>
    <property type="molecule type" value="Genomic_DNA"/>
</dbReference>
<accession>A0A7R9FTZ8</accession>
<evidence type="ECO:0000313" key="2">
    <source>
        <dbReference type="EMBL" id="CAD7255074.1"/>
    </source>
</evidence>
<organism evidence="2">
    <name type="scientific">Darwinula stevensoni</name>
    <dbReference type="NCBI Taxonomy" id="69355"/>
    <lineage>
        <taxon>Eukaryota</taxon>
        <taxon>Metazoa</taxon>
        <taxon>Ecdysozoa</taxon>
        <taxon>Arthropoda</taxon>
        <taxon>Crustacea</taxon>
        <taxon>Oligostraca</taxon>
        <taxon>Ostracoda</taxon>
        <taxon>Podocopa</taxon>
        <taxon>Podocopida</taxon>
        <taxon>Darwinulocopina</taxon>
        <taxon>Darwinuloidea</taxon>
        <taxon>Darwinulidae</taxon>
        <taxon>Darwinula</taxon>
    </lineage>
</organism>
<keyword evidence="3" id="KW-1185">Reference proteome</keyword>
<reference evidence="2" key="1">
    <citation type="submission" date="2020-11" db="EMBL/GenBank/DDBJ databases">
        <authorList>
            <person name="Tran Van P."/>
        </authorList>
    </citation>
    <scope>NUCLEOTIDE SEQUENCE</scope>
</reference>
<gene>
    <name evidence="2" type="ORF">DSTB1V02_LOCUS14819</name>
</gene>
<dbReference type="Proteomes" id="UP000677054">
    <property type="component" value="Unassembled WGS sequence"/>
</dbReference>